<evidence type="ECO:0000313" key="4">
    <source>
        <dbReference type="Proteomes" id="UP000472727"/>
    </source>
</evidence>
<feature type="region of interest" description="Disordered" evidence="1">
    <location>
        <begin position="368"/>
        <end position="390"/>
    </location>
</feature>
<organism evidence="3 4">
    <name type="scientific">Orbilia oligospora</name>
    <name type="common">Nematode-trapping fungus</name>
    <name type="synonym">Arthrobotrys oligospora</name>
    <dbReference type="NCBI Taxonomy" id="2813651"/>
    <lineage>
        <taxon>Eukaryota</taxon>
        <taxon>Fungi</taxon>
        <taxon>Dikarya</taxon>
        <taxon>Ascomycota</taxon>
        <taxon>Pezizomycotina</taxon>
        <taxon>Orbiliomycetes</taxon>
        <taxon>Orbiliales</taxon>
        <taxon>Orbiliaceae</taxon>
        <taxon>Orbilia</taxon>
    </lineage>
</organism>
<sequence length="390" mass="44288">MTRMKLLSVSWLFLSFLELHLVNGAIIDSSLKNGKRTPIDYDLYLRDLSHDEVPPLHHLLAIRDEPAHVPISNTRVTPGMLLDHILDTNPTLKPVKSERMGKFQFDRYTFNHSVWNGGLAEMLSHAPVRTVVKLSDLKNSNTTAEGETRVTKRLPGNIPRKRAVMSEFNDIQSFFDTTDGTAFPPPPRDPESTKEGGVQFVKLKPTYMARCFADKGKYVYAKLSDLREISDFYCTIFDANMYKMARGMSIDDLGEFSLGTIYKAVKLEGSRTMRVNFQFIYQPKGFEGGKYWYPMSLFTGIQGVCHRVMRNFLSVPTAMSGCVGGAGDDTRGGWMGMDIGSWSDNRMVFRWAIDPYVRYSKEHNYPDPMPEGEVNNGLSRTDPKEIYQPK</sequence>
<keyword evidence="2" id="KW-0732">Signal</keyword>
<evidence type="ECO:0000256" key="1">
    <source>
        <dbReference type="SAM" id="MobiDB-lite"/>
    </source>
</evidence>
<feature type="chain" id="PRO_5041131539" evidence="2">
    <location>
        <begin position="25"/>
        <end position="390"/>
    </location>
</feature>
<dbReference type="Proteomes" id="UP000472727">
    <property type="component" value="Unassembled WGS sequence"/>
</dbReference>
<reference evidence="3 4" key="1">
    <citation type="submission" date="2019-06" db="EMBL/GenBank/DDBJ databases">
        <authorList>
            <person name="Palmer J.M."/>
        </authorList>
    </citation>
    <scope>NUCLEOTIDE SEQUENCE [LARGE SCALE GENOMIC DNA]</scope>
    <source>
        <strain evidence="3 4">TWF106</strain>
    </source>
</reference>
<comment type="caution">
    <text evidence="3">The sequence shown here is derived from an EMBL/GenBank/DDBJ whole genome shotgun (WGS) entry which is preliminary data.</text>
</comment>
<dbReference type="EMBL" id="WIWS01000029">
    <property type="protein sequence ID" value="KAF3221510.1"/>
    <property type="molecule type" value="Genomic_DNA"/>
</dbReference>
<feature type="signal peptide" evidence="2">
    <location>
        <begin position="1"/>
        <end position="24"/>
    </location>
</feature>
<proteinExistence type="predicted"/>
<accession>A0A6G1MP02</accession>
<evidence type="ECO:0000313" key="3">
    <source>
        <dbReference type="EMBL" id="KAF3221510.1"/>
    </source>
</evidence>
<name>A0A6G1MP02_ORBOL</name>
<dbReference type="AlphaFoldDB" id="A0A6G1MP02"/>
<evidence type="ECO:0000256" key="2">
    <source>
        <dbReference type="SAM" id="SignalP"/>
    </source>
</evidence>
<gene>
    <name evidence="3" type="ORF">TWF106_006110</name>
</gene>
<feature type="compositionally biased region" description="Basic and acidic residues" evidence="1">
    <location>
        <begin position="381"/>
        <end position="390"/>
    </location>
</feature>
<protein>
    <submittedName>
        <fullName evidence="3">Uncharacterized protein</fullName>
    </submittedName>
</protein>